<dbReference type="Gene3D" id="1.20.1250.20">
    <property type="entry name" value="MFS general substrate transporter like domains"/>
    <property type="match status" value="1"/>
</dbReference>
<comment type="caution">
    <text evidence="2">The sequence shown here is derived from an EMBL/GenBank/DDBJ whole genome shotgun (WGS) entry which is preliminary data.</text>
</comment>
<dbReference type="InterPro" id="IPR052528">
    <property type="entry name" value="Sugar_transport-like"/>
</dbReference>
<feature type="transmembrane region" description="Helical" evidence="1">
    <location>
        <begin position="383"/>
        <end position="407"/>
    </location>
</feature>
<feature type="transmembrane region" description="Helical" evidence="1">
    <location>
        <begin position="112"/>
        <end position="133"/>
    </location>
</feature>
<dbReference type="PANTHER" id="PTHR23526">
    <property type="entry name" value="INTEGRAL MEMBRANE TRANSPORT PROTEIN-RELATED"/>
    <property type="match status" value="1"/>
</dbReference>
<name>X1S3P8_9ZZZZ</name>
<feature type="transmembrane region" description="Helical" evidence="1">
    <location>
        <begin position="87"/>
        <end position="106"/>
    </location>
</feature>
<keyword evidence="1" id="KW-0472">Membrane</keyword>
<gene>
    <name evidence="2" type="ORF">S12H4_13153</name>
</gene>
<reference evidence="2" key="1">
    <citation type="journal article" date="2014" name="Front. Microbiol.">
        <title>High frequency of phylogenetically diverse reductive dehalogenase-homologous genes in deep subseafloor sedimentary metagenomes.</title>
        <authorList>
            <person name="Kawai M."/>
            <person name="Futagami T."/>
            <person name="Toyoda A."/>
            <person name="Takaki Y."/>
            <person name="Nishi S."/>
            <person name="Hori S."/>
            <person name="Arai W."/>
            <person name="Tsubouchi T."/>
            <person name="Morono Y."/>
            <person name="Uchiyama I."/>
            <person name="Ito T."/>
            <person name="Fujiyama A."/>
            <person name="Inagaki F."/>
            <person name="Takami H."/>
        </authorList>
    </citation>
    <scope>NUCLEOTIDE SEQUENCE</scope>
    <source>
        <strain evidence="2">Expedition CK06-06</strain>
    </source>
</reference>
<dbReference type="Pfam" id="PF07690">
    <property type="entry name" value="MFS_1"/>
    <property type="match status" value="1"/>
</dbReference>
<organism evidence="2">
    <name type="scientific">marine sediment metagenome</name>
    <dbReference type="NCBI Taxonomy" id="412755"/>
    <lineage>
        <taxon>unclassified sequences</taxon>
        <taxon>metagenomes</taxon>
        <taxon>ecological metagenomes</taxon>
    </lineage>
</organism>
<evidence type="ECO:0000256" key="1">
    <source>
        <dbReference type="SAM" id="Phobius"/>
    </source>
</evidence>
<dbReference type="InterPro" id="IPR011701">
    <property type="entry name" value="MFS"/>
</dbReference>
<feature type="transmembrane region" description="Helical" evidence="1">
    <location>
        <begin position="22"/>
        <end position="40"/>
    </location>
</feature>
<feature type="transmembrane region" description="Helical" evidence="1">
    <location>
        <begin position="288"/>
        <end position="308"/>
    </location>
</feature>
<feature type="non-terminal residue" evidence="2">
    <location>
        <position position="1"/>
    </location>
</feature>
<dbReference type="EMBL" id="BARW01006265">
    <property type="protein sequence ID" value="GAI87493.1"/>
    <property type="molecule type" value="Genomic_DNA"/>
</dbReference>
<dbReference type="GO" id="GO:0022857">
    <property type="term" value="F:transmembrane transporter activity"/>
    <property type="evidence" value="ECO:0007669"/>
    <property type="project" value="InterPro"/>
</dbReference>
<dbReference type="PANTHER" id="PTHR23526:SF2">
    <property type="entry name" value="MAJOR FACILITATOR SUPERFAMILY (MFS) PROFILE DOMAIN-CONTAINING PROTEIN"/>
    <property type="match status" value="1"/>
</dbReference>
<sequence length="420" mass="46640">QEDTAEIDSQESIDEKRQSNSYKLRLFSLAGISSAAIFVARTFLGLYAVFLESSTTALALITSLRNLIQQTFQSTFGRISDNIGRKIMMFIGLLGCGVSLALFPLIQNEWVLVGAVIGFSLGFASFYPSFIALQGDLTTKKNRAGLISLVTIIGGGATLVYLIIVGFLGDLGETNPKQFLIIFEVTAALFVICAVVSLFLYEPKVKRITDQRIFSLKPIKENKTFRKFVLINSVVAFFMSVGWPIFPLVRGTFATNKENTWVWGFFCLFQVIILIAINPLINKVKKTTLLFIGRVGMFYVPINLAITIYWLPYWWHLAIAGATSGLCNALYWVGQNSYILDCAPEEEKGTYTGIHNLFIGISTFLGSLIMGLIADYITIKNDWLTIFVLLMIIAAGRFLSSLGFLFIGEPKTLDSTSQIE</sequence>
<dbReference type="SUPFAM" id="SSF103473">
    <property type="entry name" value="MFS general substrate transporter"/>
    <property type="match status" value="1"/>
</dbReference>
<keyword evidence="1" id="KW-0812">Transmembrane</keyword>
<feature type="transmembrane region" description="Helical" evidence="1">
    <location>
        <begin position="228"/>
        <end position="249"/>
    </location>
</feature>
<dbReference type="InterPro" id="IPR036259">
    <property type="entry name" value="MFS_trans_sf"/>
</dbReference>
<evidence type="ECO:0008006" key="3">
    <source>
        <dbReference type="Google" id="ProtNLM"/>
    </source>
</evidence>
<feature type="transmembrane region" description="Helical" evidence="1">
    <location>
        <begin position="180"/>
        <end position="201"/>
    </location>
</feature>
<protein>
    <recommendedName>
        <fullName evidence="3">Major facilitator superfamily (MFS) profile domain-containing protein</fullName>
    </recommendedName>
</protein>
<feature type="transmembrane region" description="Helical" evidence="1">
    <location>
        <begin position="261"/>
        <end position="281"/>
    </location>
</feature>
<feature type="transmembrane region" description="Helical" evidence="1">
    <location>
        <begin position="354"/>
        <end position="377"/>
    </location>
</feature>
<dbReference type="AlphaFoldDB" id="X1S3P8"/>
<feature type="transmembrane region" description="Helical" evidence="1">
    <location>
        <begin position="145"/>
        <end position="168"/>
    </location>
</feature>
<accession>X1S3P8</accession>
<keyword evidence="1" id="KW-1133">Transmembrane helix</keyword>
<proteinExistence type="predicted"/>
<evidence type="ECO:0000313" key="2">
    <source>
        <dbReference type="EMBL" id="GAI87493.1"/>
    </source>
</evidence>